<feature type="compositionally biased region" description="Low complexity" evidence="2">
    <location>
        <begin position="96"/>
        <end position="109"/>
    </location>
</feature>
<feature type="compositionally biased region" description="Low complexity" evidence="2">
    <location>
        <begin position="157"/>
        <end position="166"/>
    </location>
</feature>
<protein>
    <recommendedName>
        <fullName evidence="3">Schwannomin interacting protein 1 C-terminal domain-containing protein</fullName>
    </recommendedName>
</protein>
<sequence length="643" mass="73094">MDDGMRLKSVEGSVVLSRAHNIHNNGPCEQINSNTTIGDKLSNSTLIYSKQWINDYESLEDNGNYKLTDLKSQDYNYICQPNSLSDSPVDDIEVNSGSSSSSSSPGSSPEAEYRSISESDSEEIKLTTSGRGIVNPNYPGFQDFANQLISDSEDESTNNNDESTNNNDEHTNNNDESISNDNKPINNNDTSVNQNSEGSFQKNFYDKPKFKLEQENGNKGIKVTDLNIVKDDICIKLDNLDMSFEKNQKENKMADAFLSGVKEDIQKCEDSNHNVAGLRDNEETIVPKKKEKMEINYNLKMNRTQPVNGMAAVNIARQQTPARNVSNRRFVSTKKRPTELGSFDVYNIETAMPKIDLDAIESHLRAAREEDRRRRNDREEIRRRLATGCDGDEYYGNDRPGRKPSLQARLQSGMNLQICFMNDTMSDTESPSNEVEPTQTNKSPVKFSTIETVRPEQKLLHFNSNITANQGLRGGLNLPLNQNNELQTEADFFMNQARLQAEARVALAQAKDMARLQMEMDRQRKQMSPITEMLRQTLHKVGVKFPQDRRRVSRQMLTDMNVAQLQVIVNDLHSQIEYLNESLVKLLMERDDLHMSQDSMLVDIEDLTRYLGAKENMFKEDLSQNNNVPTKPKINRIASLIRK</sequence>
<dbReference type="InterPro" id="IPR039045">
    <property type="entry name" value="SCHIP_1"/>
</dbReference>
<organism evidence="4">
    <name type="scientific">Clastoptera arizonana</name>
    <name type="common">Arizona spittle bug</name>
    <dbReference type="NCBI Taxonomy" id="38151"/>
    <lineage>
        <taxon>Eukaryota</taxon>
        <taxon>Metazoa</taxon>
        <taxon>Ecdysozoa</taxon>
        <taxon>Arthropoda</taxon>
        <taxon>Hexapoda</taxon>
        <taxon>Insecta</taxon>
        <taxon>Pterygota</taxon>
        <taxon>Neoptera</taxon>
        <taxon>Paraneoptera</taxon>
        <taxon>Hemiptera</taxon>
        <taxon>Auchenorrhyncha</taxon>
        <taxon>Cercopoidea</taxon>
        <taxon>Clastopteridae</taxon>
        <taxon>Clastoptera</taxon>
    </lineage>
</organism>
<accession>A0A1B6CHL0</accession>
<dbReference type="InterPro" id="IPR015649">
    <property type="entry name" value="SCHIP_1_C"/>
</dbReference>
<evidence type="ECO:0000256" key="1">
    <source>
        <dbReference type="ARBA" id="ARBA00023054"/>
    </source>
</evidence>
<keyword evidence="1" id="KW-0175">Coiled coil</keyword>
<dbReference type="GO" id="GO:0005886">
    <property type="term" value="C:plasma membrane"/>
    <property type="evidence" value="ECO:0007669"/>
    <property type="project" value="TreeGrafter"/>
</dbReference>
<dbReference type="EMBL" id="GEDC01024370">
    <property type="protein sequence ID" value="JAS12928.1"/>
    <property type="molecule type" value="Transcribed_RNA"/>
</dbReference>
<feature type="compositionally biased region" description="Basic and acidic residues" evidence="2">
    <location>
        <begin position="111"/>
        <end position="125"/>
    </location>
</feature>
<dbReference type="GO" id="GO:0035332">
    <property type="term" value="P:positive regulation of hippo signaling"/>
    <property type="evidence" value="ECO:0007669"/>
    <property type="project" value="TreeGrafter"/>
</dbReference>
<feature type="domain" description="Schwannomin interacting protein 1 C-terminal" evidence="3">
    <location>
        <begin position="374"/>
        <end position="620"/>
    </location>
</feature>
<dbReference type="GO" id="GO:0030054">
    <property type="term" value="C:cell junction"/>
    <property type="evidence" value="ECO:0007669"/>
    <property type="project" value="TreeGrafter"/>
</dbReference>
<name>A0A1B6CHL0_9HEMI</name>
<dbReference type="PANTHER" id="PTHR13103:SF2">
    <property type="entry name" value="IQCJ-SCHIP1 READTHROUGH TRANSCRIPT PROTEIN-RELATED"/>
    <property type="match status" value="1"/>
</dbReference>
<proteinExistence type="predicted"/>
<dbReference type="PANTHER" id="PTHR13103">
    <property type="entry name" value="SCHWANNOMIN INTERACTING PROTEIN 1"/>
    <property type="match status" value="1"/>
</dbReference>
<gene>
    <name evidence="4" type="ORF">g.24090</name>
</gene>
<evidence type="ECO:0000313" key="4">
    <source>
        <dbReference type="EMBL" id="JAS12928.1"/>
    </source>
</evidence>
<dbReference type="AlphaFoldDB" id="A0A1B6CHL0"/>
<dbReference type="Pfam" id="PF10148">
    <property type="entry name" value="SCHIP-1_C"/>
    <property type="match status" value="1"/>
</dbReference>
<feature type="compositionally biased region" description="Polar residues" evidence="2">
    <location>
        <begin position="179"/>
        <end position="202"/>
    </location>
</feature>
<evidence type="ECO:0000259" key="3">
    <source>
        <dbReference type="Pfam" id="PF10148"/>
    </source>
</evidence>
<feature type="region of interest" description="Disordered" evidence="2">
    <location>
        <begin position="81"/>
        <end position="202"/>
    </location>
</feature>
<evidence type="ECO:0000256" key="2">
    <source>
        <dbReference type="SAM" id="MobiDB-lite"/>
    </source>
</evidence>
<reference evidence="4" key="1">
    <citation type="submission" date="2015-12" db="EMBL/GenBank/DDBJ databases">
        <title>De novo transcriptome assembly of four potential Pierce s Disease insect vectors from Arizona vineyards.</title>
        <authorList>
            <person name="Tassone E.E."/>
        </authorList>
    </citation>
    <scope>NUCLEOTIDE SEQUENCE</scope>
</reference>